<dbReference type="AlphaFoldDB" id="A0A0E9P888"/>
<reference evidence="1" key="1">
    <citation type="submission" date="2014-11" db="EMBL/GenBank/DDBJ databases">
        <authorList>
            <person name="Amaro Gonzalez C."/>
        </authorList>
    </citation>
    <scope>NUCLEOTIDE SEQUENCE</scope>
</reference>
<reference evidence="1" key="2">
    <citation type="journal article" date="2015" name="Fish Shellfish Immunol.">
        <title>Early steps in the European eel (Anguilla anguilla)-Vibrio vulnificus interaction in the gills: Role of the RtxA13 toxin.</title>
        <authorList>
            <person name="Callol A."/>
            <person name="Pajuelo D."/>
            <person name="Ebbesson L."/>
            <person name="Teles M."/>
            <person name="MacKenzie S."/>
            <person name="Amaro C."/>
        </authorList>
    </citation>
    <scope>NUCLEOTIDE SEQUENCE</scope>
</reference>
<accession>A0A0E9P888</accession>
<protein>
    <submittedName>
        <fullName evidence="1">Uncharacterized protein</fullName>
    </submittedName>
</protein>
<proteinExistence type="predicted"/>
<evidence type="ECO:0000313" key="1">
    <source>
        <dbReference type="EMBL" id="JAH00851.1"/>
    </source>
</evidence>
<name>A0A0E9P888_ANGAN</name>
<organism evidence="1">
    <name type="scientific">Anguilla anguilla</name>
    <name type="common">European freshwater eel</name>
    <name type="synonym">Muraena anguilla</name>
    <dbReference type="NCBI Taxonomy" id="7936"/>
    <lineage>
        <taxon>Eukaryota</taxon>
        <taxon>Metazoa</taxon>
        <taxon>Chordata</taxon>
        <taxon>Craniata</taxon>
        <taxon>Vertebrata</taxon>
        <taxon>Euteleostomi</taxon>
        <taxon>Actinopterygii</taxon>
        <taxon>Neopterygii</taxon>
        <taxon>Teleostei</taxon>
        <taxon>Anguilliformes</taxon>
        <taxon>Anguillidae</taxon>
        <taxon>Anguilla</taxon>
    </lineage>
</organism>
<dbReference type="EMBL" id="GBXM01107726">
    <property type="protein sequence ID" value="JAH00851.1"/>
    <property type="molecule type" value="Transcribed_RNA"/>
</dbReference>
<sequence length="60" mass="7047">MFDETLSKWFFFKCLSTLCRKFKIISGLTLIYDSVLTELFSFERLASPTLSQFILILCLK</sequence>